<evidence type="ECO:0000313" key="3">
    <source>
        <dbReference type="Proteomes" id="UP000275267"/>
    </source>
</evidence>
<feature type="compositionally biased region" description="Polar residues" evidence="1">
    <location>
        <begin position="30"/>
        <end position="45"/>
    </location>
</feature>
<keyword evidence="3" id="KW-1185">Reference proteome</keyword>
<dbReference type="AlphaFoldDB" id="A0A3L6PPM8"/>
<evidence type="ECO:0000313" key="2">
    <source>
        <dbReference type="EMBL" id="RLM61794.1"/>
    </source>
</evidence>
<proteinExistence type="predicted"/>
<dbReference type="Proteomes" id="UP000275267">
    <property type="component" value="Unassembled WGS sequence"/>
</dbReference>
<dbReference type="EMBL" id="PQIB02000016">
    <property type="protein sequence ID" value="RLM61794.1"/>
    <property type="molecule type" value="Genomic_DNA"/>
</dbReference>
<comment type="caution">
    <text evidence="2">The sequence shown here is derived from an EMBL/GenBank/DDBJ whole genome shotgun (WGS) entry which is preliminary data.</text>
</comment>
<sequence>MDQEVPGRAVSYWTAPTPRRVAIGCRRRGQNANRSRLPTASSPSRTYCPAVAGRNDWSHRATTPFQGRTTR</sequence>
<protein>
    <submittedName>
        <fullName evidence="2">Uncharacterized protein</fullName>
    </submittedName>
</protein>
<reference evidence="3" key="1">
    <citation type="journal article" date="2019" name="Nat. Commun.">
        <title>The genome of broomcorn millet.</title>
        <authorList>
            <person name="Zou C."/>
            <person name="Miki D."/>
            <person name="Li D."/>
            <person name="Tang Q."/>
            <person name="Xiao L."/>
            <person name="Rajput S."/>
            <person name="Deng P."/>
            <person name="Jia W."/>
            <person name="Huang R."/>
            <person name="Zhang M."/>
            <person name="Sun Y."/>
            <person name="Hu J."/>
            <person name="Fu X."/>
            <person name="Schnable P.S."/>
            <person name="Li F."/>
            <person name="Zhang H."/>
            <person name="Feng B."/>
            <person name="Zhu X."/>
            <person name="Liu R."/>
            <person name="Schnable J.C."/>
            <person name="Zhu J.-K."/>
            <person name="Zhang H."/>
        </authorList>
    </citation>
    <scope>NUCLEOTIDE SEQUENCE [LARGE SCALE GENOMIC DNA]</scope>
</reference>
<accession>A0A3L6PPM8</accession>
<gene>
    <name evidence="2" type="ORF">C2845_PM14G19370</name>
</gene>
<organism evidence="2 3">
    <name type="scientific">Panicum miliaceum</name>
    <name type="common">Proso millet</name>
    <name type="synonym">Broomcorn millet</name>
    <dbReference type="NCBI Taxonomy" id="4540"/>
    <lineage>
        <taxon>Eukaryota</taxon>
        <taxon>Viridiplantae</taxon>
        <taxon>Streptophyta</taxon>
        <taxon>Embryophyta</taxon>
        <taxon>Tracheophyta</taxon>
        <taxon>Spermatophyta</taxon>
        <taxon>Magnoliopsida</taxon>
        <taxon>Liliopsida</taxon>
        <taxon>Poales</taxon>
        <taxon>Poaceae</taxon>
        <taxon>PACMAD clade</taxon>
        <taxon>Panicoideae</taxon>
        <taxon>Panicodae</taxon>
        <taxon>Paniceae</taxon>
        <taxon>Panicinae</taxon>
        <taxon>Panicum</taxon>
        <taxon>Panicum sect. Panicum</taxon>
    </lineage>
</organism>
<name>A0A3L6PPM8_PANMI</name>
<evidence type="ECO:0000256" key="1">
    <source>
        <dbReference type="SAM" id="MobiDB-lite"/>
    </source>
</evidence>
<feature type="region of interest" description="Disordered" evidence="1">
    <location>
        <begin position="27"/>
        <end position="51"/>
    </location>
</feature>